<evidence type="ECO:0000313" key="3">
    <source>
        <dbReference type="Proteomes" id="UP001172684"/>
    </source>
</evidence>
<dbReference type="EMBL" id="JAPDRL010000022">
    <property type="protein sequence ID" value="KAJ9666040.1"/>
    <property type="molecule type" value="Genomic_DNA"/>
</dbReference>
<accession>A0ABQ9NXJ9</accession>
<proteinExistence type="predicted"/>
<organism evidence="2 3">
    <name type="scientific">Coniosporium apollinis</name>
    <dbReference type="NCBI Taxonomy" id="61459"/>
    <lineage>
        <taxon>Eukaryota</taxon>
        <taxon>Fungi</taxon>
        <taxon>Dikarya</taxon>
        <taxon>Ascomycota</taxon>
        <taxon>Pezizomycotina</taxon>
        <taxon>Dothideomycetes</taxon>
        <taxon>Dothideomycetes incertae sedis</taxon>
        <taxon>Coniosporium</taxon>
    </lineage>
</organism>
<gene>
    <name evidence="2" type="ORF">H2201_003718</name>
</gene>
<evidence type="ECO:0000259" key="1">
    <source>
        <dbReference type="Pfam" id="PF06985"/>
    </source>
</evidence>
<dbReference type="PANTHER" id="PTHR33112">
    <property type="entry name" value="DOMAIN PROTEIN, PUTATIVE-RELATED"/>
    <property type="match status" value="1"/>
</dbReference>
<evidence type="ECO:0000313" key="2">
    <source>
        <dbReference type="EMBL" id="KAJ9666040.1"/>
    </source>
</evidence>
<comment type="caution">
    <text evidence="2">The sequence shown here is derived from an EMBL/GenBank/DDBJ whole genome shotgun (WGS) entry which is preliminary data.</text>
</comment>
<name>A0ABQ9NXJ9_9PEZI</name>
<dbReference type="Proteomes" id="UP001172684">
    <property type="component" value="Unassembled WGS sequence"/>
</dbReference>
<keyword evidence="3" id="KW-1185">Reference proteome</keyword>
<dbReference type="PANTHER" id="PTHR33112:SF1">
    <property type="entry name" value="HETEROKARYON INCOMPATIBILITY DOMAIN-CONTAINING PROTEIN"/>
    <property type="match status" value="1"/>
</dbReference>
<dbReference type="Pfam" id="PF06985">
    <property type="entry name" value="HET"/>
    <property type="match status" value="1"/>
</dbReference>
<sequence>MSKDLERLPGDLPDTIEDAITVTQKLGFRYLWIDRYCINQKSEEAHTQIRQMDLIYRNSGITIIAIAGETPSYGLPGVGRRNRTYQPRARVGKHLLVSALQDSWITIEGSLWSTRGWTYQEALLFRRRLVFTDQQVYLECYGMYCCEALDFPLQDLHTKSGQRFKAAHCGYDRIGTFPRDGVGKKAADLAVRIMEYSSKSLTYESDVLNGFSGILRPFETGAHTVRHCWGVPSVIGSTLQNMQSAGQPDQSHLRALTAAFCVGLSWQLREPSTGDQGFLVGPGLVGLAMSVG</sequence>
<feature type="domain" description="Heterokaryon incompatibility" evidence="1">
    <location>
        <begin position="9"/>
        <end position="121"/>
    </location>
</feature>
<reference evidence="2" key="1">
    <citation type="submission" date="2022-10" db="EMBL/GenBank/DDBJ databases">
        <title>Culturing micro-colonial fungi from biological soil crusts in the Mojave desert and describing Neophaeococcomyces mojavensis, and introducing the new genera and species Taxawa tesnikishii.</title>
        <authorList>
            <person name="Kurbessoian T."/>
            <person name="Stajich J.E."/>
        </authorList>
    </citation>
    <scope>NUCLEOTIDE SEQUENCE</scope>
    <source>
        <strain evidence="2">TK_1</strain>
    </source>
</reference>
<dbReference type="InterPro" id="IPR010730">
    <property type="entry name" value="HET"/>
</dbReference>
<protein>
    <recommendedName>
        <fullName evidence="1">Heterokaryon incompatibility domain-containing protein</fullName>
    </recommendedName>
</protein>